<comment type="caution">
    <text evidence="10">The sequence shown here is derived from an EMBL/GenBank/DDBJ whole genome shotgun (WGS) entry which is preliminary data.</text>
</comment>
<dbReference type="SUPFAM" id="SSF54654">
    <property type="entry name" value="CI-2 family of serine protease inhibitors"/>
    <property type="match status" value="1"/>
</dbReference>
<feature type="region of interest" description="Disordered" evidence="8">
    <location>
        <begin position="23"/>
        <end position="46"/>
    </location>
</feature>
<protein>
    <recommendedName>
        <fullName evidence="12">Leucine-rich repeat-containing N-terminal plant-type domain-containing protein</fullName>
    </recommendedName>
</protein>
<accession>A0AAD2G196</accession>
<dbReference type="InterPro" id="IPR036354">
    <property type="entry name" value="Prot_inh_pot1_sf"/>
</dbReference>
<keyword evidence="6" id="KW-0677">Repeat</keyword>
<sequence length="1064" mass="115875">MAKKKEKSKDDRDEEERMKRIMMAATGYETVEEARQKPSGGVTRDGKAVISAKEFLEDMEDEVNQDVAKSGGRDIVAPNEKDDMKLNSVLIGGPAPKPPERRKVLHSQLASTLHHSHTKSSGVDQSMNLMDPSLARKGHPAGKGKTSLTTRLFGDSGFSSMHDADPSADSEEFILGKRHMVRYYNFICFLVVCILFMVGGTLLTLTIMSKQAPEPIDQTAPDGSKDVADFGTPIASPVAAPVSAPVTAPIVAPTPSDTASLGRFEAIMTRLVDTGFAEESKLRNAVTAQYKALDWLVSHDPAALDPSSKALLTRYVLAVLFYSTSGREPKSTDPIRTNWKQHTLWLTGDSCCGWYGIKCVDANDYFTTEGNGKISQINLPENKLKGTLPSELSALSGLISLNLKSNSLKGAIPTEFKFPAMKDIHLDYNHLNGTIGLQLEFMTELRTLSMPYNELTGSLPATIGFANKLRYIKLGGNRLTGSFPASIANLTKLETIHVSRNRLSGSIPDEFFEMKRLVNVSMSQNLFEGKLSPKLSQLSHLHELHLTGNDFSGTVPDAFDSMILLATLHLGENRLSGEVPTSLGSRHRLEKLDLTANDFVGTMPQEICDLQQTGKLYHLGADCVTGDTTALDVSSFNDNRRHRNRRLVKISRPPKDELYNDDPDAGKPRVRAGTSRLGGSFVEEDEDSEEDADIEDTDEEVIAAGDFVYLEEDGTVEDQDGNVIEGVDLEDADIEDADEEVIAAGDFVYLEEDGTVEDQDGNVIEGVDLEDADIEDADIEEVIAAGDFVYLEEDGTVEDQNGNVIEGVDLEDADIEDADAGLDADLDADEEVIGEGDFVFLDEDGHMEDKDGNVIEGIALEDVEDLDADEEEEITLKNNRIATLGESDDDHEDGIIHFTQPILNKDENADGDAKGYKIAYASQEVIKMDPPAGMEFNGIECPCCTFCLAAASSPEEPIDLPGGDESSLPEDEEILSASASFANDEDPGGSSECVDAINEGTASSEYPGLVGMNGQEAKKCLQMNTDKTVLLVRPGVRRHFAYQNSRIIIYLDRNGDVKKTPIVG</sequence>
<dbReference type="Pfam" id="PF13855">
    <property type="entry name" value="LRR_8"/>
    <property type="match status" value="2"/>
</dbReference>
<evidence type="ECO:0000256" key="8">
    <source>
        <dbReference type="SAM" id="MobiDB-lite"/>
    </source>
</evidence>
<dbReference type="GO" id="GO:0005886">
    <property type="term" value="C:plasma membrane"/>
    <property type="evidence" value="ECO:0007669"/>
    <property type="project" value="UniProtKB-SubCell"/>
</dbReference>
<dbReference type="GO" id="GO:0004867">
    <property type="term" value="F:serine-type endopeptidase inhibitor activity"/>
    <property type="evidence" value="ECO:0007669"/>
    <property type="project" value="UniProtKB-KW"/>
</dbReference>
<dbReference type="InterPro" id="IPR000864">
    <property type="entry name" value="Prot_inh_pot1"/>
</dbReference>
<evidence type="ECO:0000256" key="5">
    <source>
        <dbReference type="ARBA" id="ARBA00022690"/>
    </source>
</evidence>
<proteinExistence type="inferred from homology"/>
<feature type="compositionally biased region" description="Polar residues" evidence="8">
    <location>
        <begin position="108"/>
        <end position="126"/>
    </location>
</feature>
<gene>
    <name evidence="10" type="ORF">CYCCA115_LOCUS17966</name>
</gene>
<keyword evidence="11" id="KW-1185">Reference proteome</keyword>
<keyword evidence="9" id="KW-0472">Membrane</keyword>
<keyword evidence="3" id="KW-1003">Cell membrane</keyword>
<keyword evidence="9" id="KW-1133">Transmembrane helix</keyword>
<dbReference type="GO" id="GO:0009611">
    <property type="term" value="P:response to wounding"/>
    <property type="evidence" value="ECO:0007669"/>
    <property type="project" value="InterPro"/>
</dbReference>
<keyword evidence="7" id="KW-0722">Serine protease inhibitor</keyword>
<dbReference type="InterPro" id="IPR032675">
    <property type="entry name" value="LRR_dom_sf"/>
</dbReference>
<comment type="similarity">
    <text evidence="2">Belongs to the protease inhibitor I13 (potato type I serine protease inhibitor) family.</text>
</comment>
<dbReference type="FunFam" id="3.80.10.10:FF:000383">
    <property type="entry name" value="Leucine-rich repeat receptor protein kinase EMS1"/>
    <property type="match status" value="1"/>
</dbReference>
<evidence type="ECO:0000256" key="2">
    <source>
        <dbReference type="ARBA" id="ARBA00008210"/>
    </source>
</evidence>
<evidence type="ECO:0000313" key="11">
    <source>
        <dbReference type="Proteomes" id="UP001295423"/>
    </source>
</evidence>
<evidence type="ECO:0000256" key="3">
    <source>
        <dbReference type="ARBA" id="ARBA00022475"/>
    </source>
</evidence>
<evidence type="ECO:0000256" key="7">
    <source>
        <dbReference type="ARBA" id="ARBA00022900"/>
    </source>
</evidence>
<dbReference type="EMBL" id="CAKOGP040002003">
    <property type="protein sequence ID" value="CAJ1959545.1"/>
    <property type="molecule type" value="Genomic_DNA"/>
</dbReference>
<dbReference type="Pfam" id="PF00280">
    <property type="entry name" value="potato_inhibit"/>
    <property type="match status" value="1"/>
</dbReference>
<reference evidence="10" key="1">
    <citation type="submission" date="2023-08" db="EMBL/GenBank/DDBJ databases">
        <authorList>
            <person name="Audoor S."/>
            <person name="Bilcke G."/>
        </authorList>
    </citation>
    <scope>NUCLEOTIDE SEQUENCE</scope>
</reference>
<comment type="subcellular location">
    <subcellularLocation>
        <location evidence="1">Cell membrane</location>
    </subcellularLocation>
</comment>
<evidence type="ECO:0000256" key="1">
    <source>
        <dbReference type="ARBA" id="ARBA00004236"/>
    </source>
</evidence>
<evidence type="ECO:0000256" key="9">
    <source>
        <dbReference type="SAM" id="Phobius"/>
    </source>
</evidence>
<organism evidence="10 11">
    <name type="scientific">Cylindrotheca closterium</name>
    <dbReference type="NCBI Taxonomy" id="2856"/>
    <lineage>
        <taxon>Eukaryota</taxon>
        <taxon>Sar</taxon>
        <taxon>Stramenopiles</taxon>
        <taxon>Ochrophyta</taxon>
        <taxon>Bacillariophyta</taxon>
        <taxon>Bacillariophyceae</taxon>
        <taxon>Bacillariophycidae</taxon>
        <taxon>Bacillariales</taxon>
        <taxon>Bacillariaceae</taxon>
        <taxon>Cylindrotheca</taxon>
    </lineage>
</organism>
<keyword evidence="4" id="KW-0433">Leucine-rich repeat</keyword>
<feature type="compositionally biased region" description="Acidic residues" evidence="8">
    <location>
        <begin position="682"/>
        <end position="695"/>
    </location>
</feature>
<evidence type="ECO:0000313" key="10">
    <source>
        <dbReference type="EMBL" id="CAJ1959545.1"/>
    </source>
</evidence>
<keyword evidence="5" id="KW-0646">Protease inhibitor</keyword>
<feature type="region of interest" description="Disordered" evidence="8">
    <location>
        <begin position="106"/>
        <end position="126"/>
    </location>
</feature>
<evidence type="ECO:0000256" key="4">
    <source>
        <dbReference type="ARBA" id="ARBA00022614"/>
    </source>
</evidence>
<dbReference type="Gene3D" id="3.30.10.10">
    <property type="entry name" value="Trypsin Inhibitor V, subunit A"/>
    <property type="match status" value="1"/>
</dbReference>
<evidence type="ECO:0000256" key="6">
    <source>
        <dbReference type="ARBA" id="ARBA00022737"/>
    </source>
</evidence>
<dbReference type="AlphaFoldDB" id="A0AAD2G196"/>
<dbReference type="PANTHER" id="PTHR48059:SF30">
    <property type="entry name" value="OS06G0587000 PROTEIN"/>
    <property type="match status" value="1"/>
</dbReference>
<evidence type="ECO:0008006" key="12">
    <source>
        <dbReference type="Google" id="ProtNLM"/>
    </source>
</evidence>
<dbReference type="PANTHER" id="PTHR48059">
    <property type="entry name" value="POLYGALACTURONASE INHIBITOR 1"/>
    <property type="match status" value="1"/>
</dbReference>
<name>A0AAD2G196_9STRA</name>
<feature type="transmembrane region" description="Helical" evidence="9">
    <location>
        <begin position="183"/>
        <end position="208"/>
    </location>
</feature>
<dbReference type="Gene3D" id="3.80.10.10">
    <property type="entry name" value="Ribonuclease Inhibitor"/>
    <property type="match status" value="1"/>
</dbReference>
<dbReference type="InterPro" id="IPR001611">
    <property type="entry name" value="Leu-rich_rpt"/>
</dbReference>
<dbReference type="InterPro" id="IPR051848">
    <property type="entry name" value="PGIP"/>
</dbReference>
<feature type="region of interest" description="Disordered" evidence="8">
    <location>
        <begin position="651"/>
        <end position="695"/>
    </location>
</feature>
<dbReference type="SUPFAM" id="SSF52058">
    <property type="entry name" value="L domain-like"/>
    <property type="match status" value="1"/>
</dbReference>
<keyword evidence="9" id="KW-0812">Transmembrane</keyword>
<dbReference type="Proteomes" id="UP001295423">
    <property type="component" value="Unassembled WGS sequence"/>
</dbReference>
<dbReference type="FunFam" id="3.80.10.10:FF:000041">
    <property type="entry name" value="LRR receptor-like serine/threonine-protein kinase ERECTA"/>
    <property type="match status" value="1"/>
</dbReference>